<protein>
    <submittedName>
        <fullName evidence="2">Uncharacterized protein</fullName>
    </submittedName>
</protein>
<gene>
    <name evidence="2" type="ORF">MENT_LOCUS62521</name>
</gene>
<organism evidence="2 3">
    <name type="scientific">Meloidogyne enterolobii</name>
    <name type="common">Root-knot nematode worm</name>
    <name type="synonym">Meloidogyne mayaguensis</name>
    <dbReference type="NCBI Taxonomy" id="390850"/>
    <lineage>
        <taxon>Eukaryota</taxon>
        <taxon>Metazoa</taxon>
        <taxon>Ecdysozoa</taxon>
        <taxon>Nematoda</taxon>
        <taxon>Chromadorea</taxon>
        <taxon>Rhabditida</taxon>
        <taxon>Tylenchina</taxon>
        <taxon>Tylenchomorpha</taxon>
        <taxon>Tylenchoidea</taxon>
        <taxon>Meloidogynidae</taxon>
        <taxon>Meloidogyninae</taxon>
        <taxon>Meloidogyne</taxon>
    </lineage>
</organism>
<dbReference type="Proteomes" id="UP000580250">
    <property type="component" value="Unassembled WGS sequence"/>
</dbReference>
<evidence type="ECO:0000256" key="1">
    <source>
        <dbReference type="SAM" id="MobiDB-lite"/>
    </source>
</evidence>
<reference evidence="2 3" key="1">
    <citation type="submission" date="2020-08" db="EMBL/GenBank/DDBJ databases">
        <authorList>
            <person name="Koutsovoulos G."/>
            <person name="Danchin GJ E."/>
        </authorList>
    </citation>
    <scope>NUCLEOTIDE SEQUENCE [LARGE SCALE GENOMIC DNA]</scope>
</reference>
<accession>A0A6V7Y9W4</accession>
<evidence type="ECO:0000313" key="2">
    <source>
        <dbReference type="EMBL" id="CAD2208470.1"/>
    </source>
</evidence>
<feature type="region of interest" description="Disordered" evidence="1">
    <location>
        <begin position="1"/>
        <end position="21"/>
    </location>
</feature>
<dbReference type="AlphaFoldDB" id="A0A6V7Y9W4"/>
<name>A0A6V7Y9W4_MELEN</name>
<comment type="caution">
    <text evidence="2">The sequence shown here is derived from an EMBL/GenBank/DDBJ whole genome shotgun (WGS) entry which is preliminary data.</text>
</comment>
<sequence length="187" mass="19984">MPSKNVTARRKRKLRRSDDGKLVSDATNCCGVEGVSNDGLLLNVNSTRGSSNGDGNSMGCSSMVDGGVDLTLESGVVGCEKGVVGSGVGDCEMREVGVGVVGCVVSEVGSGVFGYEMSEISSDVVNNDLSESNIENDNFYYDFENMSDNFSVFLWKVLTRVLFHMNDRKLVGLKKGKGVLADQKKLM</sequence>
<evidence type="ECO:0000313" key="3">
    <source>
        <dbReference type="Proteomes" id="UP000580250"/>
    </source>
</evidence>
<proteinExistence type="predicted"/>
<dbReference type="EMBL" id="CAJEWN010003736">
    <property type="protein sequence ID" value="CAD2208470.1"/>
    <property type="molecule type" value="Genomic_DNA"/>
</dbReference>